<comment type="similarity">
    <text evidence="1">Belongs to the glycosyl hydrolase 3 family.</text>
</comment>
<dbReference type="InterPro" id="IPR036962">
    <property type="entry name" value="Glyco_hydro_3_N_sf"/>
</dbReference>
<feature type="region of interest" description="Disordered" evidence="5">
    <location>
        <begin position="537"/>
        <end position="560"/>
    </location>
</feature>
<dbReference type="GO" id="GO:0045493">
    <property type="term" value="P:xylan catabolic process"/>
    <property type="evidence" value="ECO:0007669"/>
    <property type="project" value="InterPro"/>
</dbReference>
<feature type="compositionally biased region" description="Basic and acidic residues" evidence="5">
    <location>
        <begin position="544"/>
        <end position="555"/>
    </location>
</feature>
<evidence type="ECO:0000313" key="7">
    <source>
        <dbReference type="EnsemblProtists" id="EOD04484"/>
    </source>
</evidence>
<dbReference type="GO" id="GO:0009044">
    <property type="term" value="F:xylan 1,4-beta-xylosidase activity"/>
    <property type="evidence" value="ECO:0007669"/>
    <property type="project" value="InterPro"/>
</dbReference>
<dbReference type="PaxDb" id="2903-EOD04484"/>
<dbReference type="Proteomes" id="UP000013827">
    <property type="component" value="Unassembled WGS sequence"/>
</dbReference>
<dbReference type="GO" id="GO:0031222">
    <property type="term" value="P:arabinan catabolic process"/>
    <property type="evidence" value="ECO:0007669"/>
    <property type="project" value="TreeGrafter"/>
</dbReference>
<dbReference type="InterPro" id="IPR013783">
    <property type="entry name" value="Ig-like_fold"/>
</dbReference>
<dbReference type="KEGG" id="ehx:EMIHUDRAFT_220923"/>
<dbReference type="eggNOG" id="ENOG502QQ55">
    <property type="taxonomic scope" value="Eukaryota"/>
</dbReference>
<proteinExistence type="inferred from homology"/>
<sequence>MTVEEKIAQLGYNIRPCATMDVAKDYANGVGGCAVSSIADTIKMRKALQKLTRLGIPPSIHGETTHSGGAANTTVFPMPCLQGATFNTTLVEEIAASNALQLRAAGGDMGLSPILQVCTDPRFGRLEENFAEDPYLVGAYGVAAVRGLQGRDGCGGADTYLGSPRSRVAAQGKHYAMYGAAGKDGYTPFGGGIAARTLFDVYLRPWREFARAGGRGVMAAHNMVDWVPMHANRPLLHDALRVRFGLGEGGYIGSDNTNVEGLADYFHGFAANTSDAAAMALAAGIDQDMPGGAFLSGLLPLVASGRVPMAHVDRACGNVLRRKFAARLFDEPPDATLARETDSARARALARQAAEEGSVLLINRNAALPLSASSAPTSPTRPLKRVALVGPFAAGSAYTIQAMVGGYAWVPPPRAVVTVGDALRRRGVEVDVAVGSGAGVGGPAASEADFEAAVALARAPSTDAVIAVLGTTSCGCCVRCGNGEAGDRMSLELEGRQLELLAALVNASHATARQSGRAAAPVIVVLIHGRPVSFEGGGPTAAGLERRRSERRSSGDGDDAVGGDSDVLLLGVDALLAAWRPGEEGGSAIVNLLFGDANPSGKLAQAWQRSAGFIHSPTSPWFQPHSSMTPGRYFGNGDGVPLLPLFPFGHGLSYTKFDFRGLRVDGARGLPPAAAGAQLEQLGLNVSLVVQNNGSRAGATPVIVTYSKVTRGVVRFDRETCAFAKVFLERGGSKRVVARVRISDLARWDPYHGPTAMAQDDGAPRTIASGAWVVDGGTYTFFAAGCVANSVLRDIHHAGDPSCPFFESAVVGKSVVIGREGEVYGVYM</sequence>
<dbReference type="Pfam" id="PF14310">
    <property type="entry name" value="Fn3-like"/>
    <property type="match status" value="1"/>
</dbReference>
<dbReference type="HOGENOM" id="CLU_004542_5_1_1"/>
<keyword evidence="3" id="KW-0378">Hydrolase</keyword>
<feature type="domain" description="Fibronectin type III-like" evidence="6">
    <location>
        <begin position="700"/>
        <end position="787"/>
    </location>
</feature>
<organism evidence="7 8">
    <name type="scientific">Emiliania huxleyi (strain CCMP1516)</name>
    <dbReference type="NCBI Taxonomy" id="280463"/>
    <lineage>
        <taxon>Eukaryota</taxon>
        <taxon>Haptista</taxon>
        <taxon>Haptophyta</taxon>
        <taxon>Prymnesiophyceae</taxon>
        <taxon>Isochrysidales</taxon>
        <taxon>Noelaerhabdaceae</taxon>
        <taxon>Emiliania</taxon>
    </lineage>
</organism>
<dbReference type="Pfam" id="PF01915">
    <property type="entry name" value="Glyco_hydro_3_C"/>
    <property type="match status" value="2"/>
</dbReference>
<reference evidence="8" key="1">
    <citation type="journal article" date="2013" name="Nature">
        <title>Pan genome of the phytoplankton Emiliania underpins its global distribution.</title>
        <authorList>
            <person name="Read B.A."/>
            <person name="Kegel J."/>
            <person name="Klute M.J."/>
            <person name="Kuo A."/>
            <person name="Lefebvre S.C."/>
            <person name="Maumus F."/>
            <person name="Mayer C."/>
            <person name="Miller J."/>
            <person name="Monier A."/>
            <person name="Salamov A."/>
            <person name="Young J."/>
            <person name="Aguilar M."/>
            <person name="Claverie J.M."/>
            <person name="Frickenhaus S."/>
            <person name="Gonzalez K."/>
            <person name="Herman E.K."/>
            <person name="Lin Y.C."/>
            <person name="Napier J."/>
            <person name="Ogata H."/>
            <person name="Sarno A.F."/>
            <person name="Shmutz J."/>
            <person name="Schroeder D."/>
            <person name="de Vargas C."/>
            <person name="Verret F."/>
            <person name="von Dassow P."/>
            <person name="Valentin K."/>
            <person name="Van de Peer Y."/>
            <person name="Wheeler G."/>
            <person name="Dacks J.B."/>
            <person name="Delwiche C.F."/>
            <person name="Dyhrman S.T."/>
            <person name="Glockner G."/>
            <person name="John U."/>
            <person name="Richards T."/>
            <person name="Worden A.Z."/>
            <person name="Zhang X."/>
            <person name="Grigoriev I.V."/>
            <person name="Allen A.E."/>
            <person name="Bidle K."/>
            <person name="Borodovsky M."/>
            <person name="Bowler C."/>
            <person name="Brownlee C."/>
            <person name="Cock J.M."/>
            <person name="Elias M."/>
            <person name="Gladyshev V.N."/>
            <person name="Groth M."/>
            <person name="Guda C."/>
            <person name="Hadaegh A."/>
            <person name="Iglesias-Rodriguez M.D."/>
            <person name="Jenkins J."/>
            <person name="Jones B.M."/>
            <person name="Lawson T."/>
            <person name="Leese F."/>
            <person name="Lindquist E."/>
            <person name="Lobanov A."/>
            <person name="Lomsadze A."/>
            <person name="Malik S.B."/>
            <person name="Marsh M.E."/>
            <person name="Mackinder L."/>
            <person name="Mock T."/>
            <person name="Mueller-Roeber B."/>
            <person name="Pagarete A."/>
            <person name="Parker M."/>
            <person name="Probert I."/>
            <person name="Quesneville H."/>
            <person name="Raines C."/>
            <person name="Rensing S.A."/>
            <person name="Riano-Pachon D.M."/>
            <person name="Richier S."/>
            <person name="Rokitta S."/>
            <person name="Shiraiwa Y."/>
            <person name="Soanes D.M."/>
            <person name="van der Giezen M."/>
            <person name="Wahlund T.M."/>
            <person name="Williams B."/>
            <person name="Wilson W."/>
            <person name="Wolfe G."/>
            <person name="Wurch L.L."/>
        </authorList>
    </citation>
    <scope>NUCLEOTIDE SEQUENCE</scope>
</reference>
<dbReference type="AlphaFoldDB" id="A0A0D3HZP9"/>
<dbReference type="SMART" id="SM01217">
    <property type="entry name" value="Fn3_like"/>
    <property type="match status" value="1"/>
</dbReference>
<dbReference type="InterPro" id="IPR026891">
    <property type="entry name" value="Fn3-like"/>
</dbReference>
<evidence type="ECO:0000259" key="6">
    <source>
        <dbReference type="SMART" id="SM01217"/>
    </source>
</evidence>
<accession>A0A0D3HZP9</accession>
<dbReference type="InterPro" id="IPR036881">
    <property type="entry name" value="Glyco_hydro_3_C_sf"/>
</dbReference>
<dbReference type="PANTHER" id="PTHR42721">
    <property type="entry name" value="SUGAR HYDROLASE-RELATED"/>
    <property type="match status" value="1"/>
</dbReference>
<dbReference type="RefSeq" id="XP_005756913.1">
    <property type="nucleotide sequence ID" value="XM_005756856.1"/>
</dbReference>
<dbReference type="PRINTS" id="PR00133">
    <property type="entry name" value="GLHYDRLASE3"/>
</dbReference>
<dbReference type="InterPro" id="IPR002772">
    <property type="entry name" value="Glyco_hydro_3_C"/>
</dbReference>
<dbReference type="OMA" id="YSFPQHI"/>
<dbReference type="EnsemblProtists" id="EOD04484">
    <property type="protein sequence ID" value="EOD04484"/>
    <property type="gene ID" value="EMIHUDRAFT_220923"/>
</dbReference>
<dbReference type="GO" id="GO:0046556">
    <property type="term" value="F:alpha-L-arabinofuranosidase activity"/>
    <property type="evidence" value="ECO:0007669"/>
    <property type="project" value="TreeGrafter"/>
</dbReference>
<evidence type="ECO:0000256" key="2">
    <source>
        <dbReference type="ARBA" id="ARBA00022729"/>
    </source>
</evidence>
<dbReference type="Gene3D" id="3.40.50.1700">
    <property type="entry name" value="Glycoside hydrolase family 3 C-terminal domain"/>
    <property type="match status" value="1"/>
</dbReference>
<dbReference type="Pfam" id="PF00933">
    <property type="entry name" value="Glyco_hydro_3"/>
    <property type="match status" value="1"/>
</dbReference>
<dbReference type="Gene3D" id="3.20.20.300">
    <property type="entry name" value="Glycoside hydrolase, family 3, N-terminal domain"/>
    <property type="match status" value="1"/>
</dbReference>
<protein>
    <recommendedName>
        <fullName evidence="6">Fibronectin type III-like domain-containing protein</fullName>
    </recommendedName>
</protein>
<dbReference type="InterPro" id="IPR044993">
    <property type="entry name" value="BXL"/>
</dbReference>
<dbReference type="PANTHER" id="PTHR42721:SF3">
    <property type="entry name" value="BETA-D-XYLOSIDASE 5-RELATED"/>
    <property type="match status" value="1"/>
</dbReference>
<evidence type="ECO:0000256" key="4">
    <source>
        <dbReference type="ARBA" id="ARBA00023295"/>
    </source>
</evidence>
<dbReference type="SUPFAM" id="SSF51445">
    <property type="entry name" value="(Trans)glycosidases"/>
    <property type="match status" value="1"/>
</dbReference>
<evidence type="ECO:0000256" key="3">
    <source>
        <dbReference type="ARBA" id="ARBA00022801"/>
    </source>
</evidence>
<keyword evidence="4" id="KW-0326">Glycosidase</keyword>
<evidence type="ECO:0000256" key="1">
    <source>
        <dbReference type="ARBA" id="ARBA00005336"/>
    </source>
</evidence>
<name>A0A0D3HZP9_EMIH1</name>
<dbReference type="InterPro" id="IPR017853">
    <property type="entry name" value="GH"/>
</dbReference>
<dbReference type="STRING" id="2903.R1D6Z6"/>
<dbReference type="InterPro" id="IPR001764">
    <property type="entry name" value="Glyco_hydro_3_N"/>
</dbReference>
<keyword evidence="8" id="KW-1185">Reference proteome</keyword>
<dbReference type="SUPFAM" id="SSF52279">
    <property type="entry name" value="Beta-D-glucan exohydrolase, C-terminal domain"/>
    <property type="match status" value="2"/>
</dbReference>
<evidence type="ECO:0000313" key="8">
    <source>
        <dbReference type="Proteomes" id="UP000013827"/>
    </source>
</evidence>
<reference evidence="7" key="2">
    <citation type="submission" date="2024-10" db="UniProtKB">
        <authorList>
            <consortium name="EnsemblProtists"/>
        </authorList>
    </citation>
    <scope>IDENTIFICATION</scope>
</reference>
<evidence type="ECO:0000256" key="5">
    <source>
        <dbReference type="SAM" id="MobiDB-lite"/>
    </source>
</evidence>
<dbReference type="Gene3D" id="2.60.40.10">
    <property type="entry name" value="Immunoglobulins"/>
    <property type="match status" value="1"/>
</dbReference>
<dbReference type="GeneID" id="17250695"/>
<keyword evidence="2" id="KW-0732">Signal</keyword>